<evidence type="ECO:0000256" key="4">
    <source>
        <dbReference type="ARBA" id="ARBA00022741"/>
    </source>
</evidence>
<dbReference type="Gene3D" id="3.30.470.20">
    <property type="entry name" value="ATP-grasp fold, B domain"/>
    <property type="match status" value="1"/>
</dbReference>
<evidence type="ECO:0000256" key="1">
    <source>
        <dbReference type="ARBA" id="ARBA00006820"/>
    </source>
</evidence>
<dbReference type="GO" id="GO:0005524">
    <property type="term" value="F:ATP binding"/>
    <property type="evidence" value="ECO:0007669"/>
    <property type="project" value="UniProtKB-KW"/>
</dbReference>
<name>A0A821N205_9BILA</name>
<dbReference type="GO" id="GO:0015631">
    <property type="term" value="F:tubulin binding"/>
    <property type="evidence" value="ECO:0007669"/>
    <property type="project" value="TreeGrafter"/>
</dbReference>
<accession>A0A821N205</accession>
<evidence type="ECO:0000256" key="3">
    <source>
        <dbReference type="ARBA" id="ARBA00022701"/>
    </source>
</evidence>
<dbReference type="Pfam" id="PF03133">
    <property type="entry name" value="TTL"/>
    <property type="match status" value="1"/>
</dbReference>
<evidence type="ECO:0000256" key="5">
    <source>
        <dbReference type="ARBA" id="ARBA00022840"/>
    </source>
</evidence>
<reference evidence="9" key="1">
    <citation type="submission" date="2021-02" db="EMBL/GenBank/DDBJ databases">
        <authorList>
            <person name="Nowell W R."/>
        </authorList>
    </citation>
    <scope>NUCLEOTIDE SEQUENCE</scope>
</reference>
<feature type="compositionally biased region" description="Polar residues" evidence="8">
    <location>
        <begin position="963"/>
        <end position="976"/>
    </location>
</feature>
<dbReference type="EMBL" id="CAJOBS010001974">
    <property type="protein sequence ID" value="CAF4779959.1"/>
    <property type="molecule type" value="Genomic_DNA"/>
</dbReference>
<evidence type="ECO:0000256" key="2">
    <source>
        <dbReference type="ARBA" id="ARBA00022598"/>
    </source>
</evidence>
<keyword evidence="5" id="KW-0067">ATP-binding</keyword>
<feature type="region of interest" description="Disordered" evidence="8">
    <location>
        <begin position="963"/>
        <end position="998"/>
    </location>
</feature>
<dbReference type="PROSITE" id="PS51221">
    <property type="entry name" value="TTL"/>
    <property type="match status" value="1"/>
</dbReference>
<proteinExistence type="inferred from homology"/>
<dbReference type="GO" id="GO:0005874">
    <property type="term" value="C:microtubule"/>
    <property type="evidence" value="ECO:0007669"/>
    <property type="project" value="UniProtKB-KW"/>
</dbReference>
<organism evidence="9 10">
    <name type="scientific">Rotaria socialis</name>
    <dbReference type="NCBI Taxonomy" id="392032"/>
    <lineage>
        <taxon>Eukaryota</taxon>
        <taxon>Metazoa</taxon>
        <taxon>Spiralia</taxon>
        <taxon>Gnathifera</taxon>
        <taxon>Rotifera</taxon>
        <taxon>Eurotatoria</taxon>
        <taxon>Bdelloidea</taxon>
        <taxon>Philodinida</taxon>
        <taxon>Philodinidae</taxon>
        <taxon>Rotaria</taxon>
    </lineage>
</organism>
<dbReference type="GO" id="GO:0036064">
    <property type="term" value="C:ciliary basal body"/>
    <property type="evidence" value="ECO:0007669"/>
    <property type="project" value="TreeGrafter"/>
</dbReference>
<comment type="catalytic activity">
    <reaction evidence="7">
        <text>L-glutamyl-[protein] + L-glutamate + ATP = gamma-L-glutamyl-L-glutamyl-[protein] + ADP + phosphate + H(+)</text>
        <dbReference type="Rhea" id="RHEA:60144"/>
        <dbReference type="Rhea" id="RHEA-COMP:10208"/>
        <dbReference type="Rhea" id="RHEA-COMP:15517"/>
        <dbReference type="ChEBI" id="CHEBI:15378"/>
        <dbReference type="ChEBI" id="CHEBI:29973"/>
        <dbReference type="ChEBI" id="CHEBI:29985"/>
        <dbReference type="ChEBI" id="CHEBI:30616"/>
        <dbReference type="ChEBI" id="CHEBI:43474"/>
        <dbReference type="ChEBI" id="CHEBI:143622"/>
        <dbReference type="ChEBI" id="CHEBI:456216"/>
    </reaction>
    <physiologicalReaction direction="left-to-right" evidence="7">
        <dbReference type="Rhea" id="RHEA:60145"/>
    </physiologicalReaction>
</comment>
<evidence type="ECO:0000256" key="7">
    <source>
        <dbReference type="ARBA" id="ARBA00049274"/>
    </source>
</evidence>
<comment type="similarity">
    <text evidence="1">Belongs to the tubulin--tyrosine ligase family.</text>
</comment>
<dbReference type="PANTHER" id="PTHR12241:SF145">
    <property type="entry name" value="TUBULIN POLYGLUTAMYLASE TTLL5"/>
    <property type="match status" value="1"/>
</dbReference>
<comment type="caution">
    <text evidence="9">The sequence shown here is derived from an EMBL/GenBank/DDBJ whole genome shotgun (WGS) entry which is preliminary data.</text>
</comment>
<dbReference type="GO" id="GO:0070740">
    <property type="term" value="F:tubulin-glutamic acid ligase activity"/>
    <property type="evidence" value="ECO:0007669"/>
    <property type="project" value="TreeGrafter"/>
</dbReference>
<dbReference type="SUPFAM" id="SSF56059">
    <property type="entry name" value="Glutathione synthetase ATP-binding domain-like"/>
    <property type="match status" value="1"/>
</dbReference>
<dbReference type="FunFam" id="3.30.470.20:FF:000009">
    <property type="entry name" value="tubulin polyglutamylase TTLL5 isoform X1"/>
    <property type="match status" value="1"/>
</dbReference>
<dbReference type="Proteomes" id="UP000663838">
    <property type="component" value="Unassembled WGS sequence"/>
</dbReference>
<sequence>MASIVGNISNSNEIIPRSSSVDSAIFDGGEDSPDEIFDGEEESFDELNEDNQQNGRCKALVPRLIRYGSKRVAIIQFSPKVVYGRCPEARKIGEKHSLSFKFVKNETKLIRNILEGHGFREVHPSSSEFNIMWTGGGMKPFTLRSLNPFQRVNHFPRSYEMTRKDRLYKNVQKMQQEKGIKNFNFIPTTFLLPYEFEDFSAAFQREKGIWIIKPVASSQGKGIFLINHPDQVPLDENLVISRYIDNPLLIDGYKFDVRIYVAVTSYDPLVAYLYEEGLTRFATVKYDPNSRSIKNAFMHLTNYSVNKRSHRYVRCDDPDIEDFGNKWSMSAMLRLLKAEGKDTFSLMMAIEDVVIKTLLSVESQISAASRMFVPTRGNCFEVYGFDILIDDELKPWVLEVNLSPSLGCDAPIDLKIKTHMICDLLNLTSMPCTDPAIYSNKQRQQKNESVSQSDQLKRRRPISAGYSLTSSLTSQNSNSRLVRATTANRPTRYGHNNNHNHNHNNNQTNEMIRSEYFGLSSEEIRILRTIKEENRQRGGFVRIFPTSDTYEFFSSFFEQRTTSFNQMIHQRIYPTRWTPNALNSQQNGGQIRRTTVPRAKHLSSAFNYGHPSDKDLTPKINGCDLDEALERYRIYERRLIDIIPPPPTTTTITTTSIATTTTNLMDPSKTNEKSSKSQIVVETIEQNPSQTINIHRAASAPIHNLISKQQQNKNDSTSKRLATVAQLVKQQQLNVNPAPGEGRHSTYAKNDILQMLNQAIVKTFGILIKNINPLQARTAFGTYLQRIQFRLMLDSELKEDVTSTQHMELVIRFLKRAGQNLSPPFRVEIPSRRLSQADQKRILAKELCDFLHLYNKETVSQYQNQIFSTTEIDNRLFENFLRSASEADLEQMMTTYMKNNKNSAIHLGVNPKIVKLNSTNQNQNQNQQGSDVGADQQAQTILPKQSIEDKTITFIQTISSNEQSNQKWATISPQNHSQKRLLRASSASRQRNNNKRQDEIYKLYGVTRPLSAVVQHRKRRF</sequence>
<gene>
    <name evidence="9" type="ORF">TOA249_LOCUS22095</name>
</gene>
<keyword evidence="3" id="KW-0493">Microtubule</keyword>
<evidence type="ECO:0000313" key="9">
    <source>
        <dbReference type="EMBL" id="CAF4779959.1"/>
    </source>
</evidence>
<evidence type="ECO:0000313" key="10">
    <source>
        <dbReference type="Proteomes" id="UP000663838"/>
    </source>
</evidence>
<feature type="region of interest" description="Disordered" evidence="8">
    <location>
        <begin position="438"/>
        <end position="458"/>
    </location>
</feature>
<feature type="compositionally biased region" description="Polar residues" evidence="8">
    <location>
        <begin position="439"/>
        <end position="454"/>
    </location>
</feature>
<keyword evidence="4" id="KW-0547">Nucleotide-binding</keyword>
<dbReference type="AlphaFoldDB" id="A0A821N205"/>
<protein>
    <recommendedName>
        <fullName evidence="6">Tubulin--tyrosine ligase-like protein 5</fullName>
    </recommendedName>
</protein>
<evidence type="ECO:0000256" key="8">
    <source>
        <dbReference type="SAM" id="MobiDB-lite"/>
    </source>
</evidence>
<dbReference type="InterPro" id="IPR004344">
    <property type="entry name" value="TTL/TTLL_fam"/>
</dbReference>
<evidence type="ECO:0000256" key="6">
    <source>
        <dbReference type="ARBA" id="ARBA00041448"/>
    </source>
</evidence>
<dbReference type="PANTHER" id="PTHR12241">
    <property type="entry name" value="TUBULIN POLYGLUTAMYLASE"/>
    <property type="match status" value="1"/>
</dbReference>
<dbReference type="GO" id="GO:0000226">
    <property type="term" value="P:microtubule cytoskeleton organization"/>
    <property type="evidence" value="ECO:0007669"/>
    <property type="project" value="TreeGrafter"/>
</dbReference>
<keyword evidence="2" id="KW-0436">Ligase</keyword>